<protein>
    <submittedName>
        <fullName evidence="1">Uncharacterized protein</fullName>
    </submittedName>
</protein>
<reference evidence="1 2" key="1">
    <citation type="submission" date="2019-03" db="EMBL/GenBank/DDBJ databases">
        <title>First draft genome of Liparis tanakae, snailfish: a comprehensive survey of snailfish specific genes.</title>
        <authorList>
            <person name="Kim W."/>
            <person name="Song I."/>
            <person name="Jeong J.-H."/>
            <person name="Kim D."/>
            <person name="Kim S."/>
            <person name="Ryu S."/>
            <person name="Song J.Y."/>
            <person name="Lee S.K."/>
        </authorList>
    </citation>
    <scope>NUCLEOTIDE SEQUENCE [LARGE SCALE GENOMIC DNA]</scope>
    <source>
        <tissue evidence="1">Muscle</tissue>
    </source>
</reference>
<name>A0A4Z2IN25_9TELE</name>
<evidence type="ECO:0000313" key="2">
    <source>
        <dbReference type="Proteomes" id="UP000314294"/>
    </source>
</evidence>
<dbReference type="AlphaFoldDB" id="A0A4Z2IN25"/>
<sequence length="159" mass="17783">MWLKREEKAGRWVCLQVKGLSTGHPLTWGQAQRTPREGLFSGGRELVVPGRTQKKAEQLGVELDIRSYGEQRRHVSLHSAAHVTAASEQEERADGSGILAANWNIQLPKPPVNSAERLGCQMPMARRGFRYVKVAWDSHTANIEDEGWNERQIGSSNAE</sequence>
<dbReference type="EMBL" id="SRLO01000066">
    <property type="protein sequence ID" value="TNN79265.1"/>
    <property type="molecule type" value="Genomic_DNA"/>
</dbReference>
<keyword evidence="2" id="KW-1185">Reference proteome</keyword>
<gene>
    <name evidence="1" type="ORF">EYF80_010510</name>
</gene>
<dbReference type="Proteomes" id="UP000314294">
    <property type="component" value="Unassembled WGS sequence"/>
</dbReference>
<accession>A0A4Z2IN25</accession>
<organism evidence="1 2">
    <name type="scientific">Liparis tanakae</name>
    <name type="common">Tanaka's snailfish</name>
    <dbReference type="NCBI Taxonomy" id="230148"/>
    <lineage>
        <taxon>Eukaryota</taxon>
        <taxon>Metazoa</taxon>
        <taxon>Chordata</taxon>
        <taxon>Craniata</taxon>
        <taxon>Vertebrata</taxon>
        <taxon>Euteleostomi</taxon>
        <taxon>Actinopterygii</taxon>
        <taxon>Neopterygii</taxon>
        <taxon>Teleostei</taxon>
        <taxon>Neoteleostei</taxon>
        <taxon>Acanthomorphata</taxon>
        <taxon>Eupercaria</taxon>
        <taxon>Perciformes</taxon>
        <taxon>Cottioidei</taxon>
        <taxon>Cottales</taxon>
        <taxon>Liparidae</taxon>
        <taxon>Liparis</taxon>
    </lineage>
</organism>
<proteinExistence type="predicted"/>
<evidence type="ECO:0000313" key="1">
    <source>
        <dbReference type="EMBL" id="TNN79265.1"/>
    </source>
</evidence>
<comment type="caution">
    <text evidence="1">The sequence shown here is derived from an EMBL/GenBank/DDBJ whole genome shotgun (WGS) entry which is preliminary data.</text>
</comment>